<dbReference type="InterPro" id="IPR000209">
    <property type="entry name" value="Peptidase_S8/S53_dom"/>
</dbReference>
<dbReference type="Gene3D" id="2.60.40.2310">
    <property type="match status" value="3"/>
</dbReference>
<feature type="domain" description="Subtilisin-like protease fibronectin type-III" evidence="5">
    <location>
        <begin position="912"/>
        <end position="1006"/>
    </location>
</feature>
<evidence type="ECO:0000313" key="7">
    <source>
        <dbReference type="Proteomes" id="UP001396334"/>
    </source>
</evidence>
<dbReference type="InterPro" id="IPR045051">
    <property type="entry name" value="SBT"/>
</dbReference>
<keyword evidence="2 3" id="KW-0732">Signal</keyword>
<feature type="domain" description="Subtilisin-like protease fibronectin type-III" evidence="5">
    <location>
        <begin position="1340"/>
        <end position="1439"/>
    </location>
</feature>
<dbReference type="PANTHER" id="PTHR10795">
    <property type="entry name" value="PROPROTEIN CONVERTASE SUBTILISIN/KEXIN"/>
    <property type="match status" value="1"/>
</dbReference>
<feature type="chain" id="PRO_5047247985" description="Cucumisin" evidence="3">
    <location>
        <begin position="27"/>
        <end position="1446"/>
    </location>
</feature>
<protein>
    <recommendedName>
        <fullName evidence="8">Cucumisin</fullName>
    </recommendedName>
</protein>
<dbReference type="Pfam" id="PF00082">
    <property type="entry name" value="Peptidase_S8"/>
    <property type="match status" value="1"/>
</dbReference>
<name>A0ABR2NKK7_9ROSI</name>
<dbReference type="Gene3D" id="3.50.30.30">
    <property type="match status" value="3"/>
</dbReference>
<evidence type="ECO:0000256" key="3">
    <source>
        <dbReference type="SAM" id="SignalP"/>
    </source>
</evidence>
<feature type="signal peptide" evidence="3">
    <location>
        <begin position="1"/>
        <end position="26"/>
    </location>
</feature>
<dbReference type="Gene3D" id="3.40.50.200">
    <property type="entry name" value="Peptidase S8/S53 domain"/>
    <property type="match status" value="1"/>
</dbReference>
<reference evidence="6 7" key="1">
    <citation type="journal article" date="2024" name="G3 (Bethesda)">
        <title>Genome assembly of Hibiscus sabdariffa L. provides insights into metabolisms of medicinal natural products.</title>
        <authorList>
            <person name="Kim T."/>
        </authorList>
    </citation>
    <scope>NUCLEOTIDE SEQUENCE [LARGE SCALE GENOMIC DNA]</scope>
    <source>
        <strain evidence="6">TK-2024</strain>
        <tissue evidence="6">Old leaves</tissue>
    </source>
</reference>
<evidence type="ECO:0008006" key="8">
    <source>
        <dbReference type="Google" id="ProtNLM"/>
    </source>
</evidence>
<dbReference type="CDD" id="cd02120">
    <property type="entry name" value="PA_subtilisin_like"/>
    <property type="match status" value="4"/>
</dbReference>
<evidence type="ECO:0000259" key="5">
    <source>
        <dbReference type="Pfam" id="PF17766"/>
    </source>
</evidence>
<evidence type="ECO:0000256" key="1">
    <source>
        <dbReference type="ARBA" id="ARBA00011073"/>
    </source>
</evidence>
<gene>
    <name evidence="6" type="ORF">V6N11_057297</name>
</gene>
<feature type="domain" description="Subtilisin-like protease fibronectin type-III" evidence="5">
    <location>
        <begin position="486"/>
        <end position="544"/>
    </location>
</feature>
<dbReference type="InterPro" id="IPR036852">
    <property type="entry name" value="Peptidase_S8/S53_dom_sf"/>
</dbReference>
<sequence length="1446" mass="155325">MAVRAGSSAWLTLISVVISFLVGCHGAPDTNSRQVYIVYMGDLPKGDVSISSLHIGMLQDIVPSKIIGARYYLTDGENGPGDFISPRDALGHGTHTSSTAAGRLGATINTFDLEGKMYPFIYGGDAPNATLGPSASSFSRYCFPGSLNTTLVKGKIVFCEYFTDPEGVFFAGAAGAVFQEFEFKDYQFSYPLPLSSVNMNDGRMMLNYLSTTENPTATIFRTTQNNNQFAPFVVSFSSRGPNPITADILKVYIVYMGDLPKGDVSISNLHIGMLQDVVPSKIIGARYYLTDGENASTIDRKFVAKVKLGNGQIYEGATINIFDLEGKMYPFIYGGDAPNATLGPSASYYSRFCYPGSLNSTLVQGKIVFCEYFTDPGGVMQAGAAGAVFQEFGYKDYQFSYPLPLSSVNMNDGRMMLNYLNTTENPTATILRTTQDNNQFAPFVVTFSSRGPNPITADILKPDLTAPGVDILAAWSEAASVSDSEVVDAPEGLIIQVQPSVLSFEYVGQTQSFVVTVAAELGNSMISGSLIWDDGDHKVKSPIVAYASVHIVYMGDLPKGEFSAVTLHNNMLEEVIGSKIIGARYYRANGDYGSDDFKSPRDSEGHGSHTSSIAAGAVVSNAGLYNFRAGTAHGGVPSARIAVYKICWYDGCNEEDILAAFDDAIADGVDIISLSVGGIIAVDYFSDSIAIGAFHSMKHGILTSNSAGNGGPFYASVVNLSPWSLSVGASTIDRRFQTVVKLGNGEVFKGTSVNTFDLEGKFYPLIWGGDAPKYNGSDSGTCLPDTLDETLVKGKIVLCDYVYFMNGPLLAGAVGALVRDDLFKDFSYTFPLPTSTLELTDGSDVFHYINSTEYFKKPTATILRSTEENDELAPYVVSFSSRGPNILSSDILKLITGDKTSCSEATNGSAWDLNYPSFTLASFGNGDYFSHDFHRTVTNVGSPVSTYKAFVNASNELDVVVKPNVLKFKSVGEKQSFVVTVAAKISISHVVSGALVWDDGVHKVYIVYMGDRPNGEFSAQKLHSNILEQALGSGGSSSLLHSYHRSFNGFVAMLTEDDARKLAGPALATITNVSPWSLSVAASTIDRKFATEVMLGNGEIYKGISINTIELKDKRFPLIYGGDAPNTKDGYDSSESRYCGEDTLDKALVTGKIVLCDEVNNGEGAVLAGAIGAIMEGYLDSAFNFPLPVSCLGTDNGTEILSYLNSTRKPTATIFKSIQEEDEQAPYVISFSSRGPNPITNDILKPDLTAPGVDILAAWSQDTTVTAVPLSRKTNTDAEFAFGSGHLIPSSALDPGLVYDAGEIDYVKFLCGQGYDTKTLRLVTGDKSSCSESINGTVWDLNYPSFTLSTTAGKSITRVFHRTVTNVGSVVSVYKARVKAPPGLEIAVEPNVLRFKAVGETKSFVVKIKAKIDNNNANQMVSGSLIWDDGAHLVRSPVVAFAVQEE</sequence>
<comment type="caution">
    <text evidence="6">The sequence shown here is derived from an EMBL/GenBank/DDBJ whole genome shotgun (WGS) entry which is preliminary data.</text>
</comment>
<dbReference type="PROSITE" id="PS51257">
    <property type="entry name" value="PROKAR_LIPOPROTEIN"/>
    <property type="match status" value="1"/>
</dbReference>
<keyword evidence="7" id="KW-1185">Reference proteome</keyword>
<dbReference type="Proteomes" id="UP001396334">
    <property type="component" value="Unassembled WGS sequence"/>
</dbReference>
<organism evidence="6 7">
    <name type="scientific">Hibiscus sabdariffa</name>
    <name type="common">roselle</name>
    <dbReference type="NCBI Taxonomy" id="183260"/>
    <lineage>
        <taxon>Eukaryota</taxon>
        <taxon>Viridiplantae</taxon>
        <taxon>Streptophyta</taxon>
        <taxon>Embryophyta</taxon>
        <taxon>Tracheophyta</taxon>
        <taxon>Spermatophyta</taxon>
        <taxon>Magnoliopsida</taxon>
        <taxon>eudicotyledons</taxon>
        <taxon>Gunneridae</taxon>
        <taxon>Pentapetalae</taxon>
        <taxon>rosids</taxon>
        <taxon>malvids</taxon>
        <taxon>Malvales</taxon>
        <taxon>Malvaceae</taxon>
        <taxon>Malvoideae</taxon>
        <taxon>Hibiscus</taxon>
    </lineage>
</organism>
<evidence type="ECO:0000259" key="4">
    <source>
        <dbReference type="Pfam" id="PF00082"/>
    </source>
</evidence>
<proteinExistence type="inferred from homology"/>
<feature type="domain" description="Peptidase S8/S53" evidence="4">
    <location>
        <begin position="586"/>
        <end position="886"/>
    </location>
</feature>
<dbReference type="SUPFAM" id="SSF52743">
    <property type="entry name" value="Subtilisin-like"/>
    <property type="match status" value="3"/>
</dbReference>
<accession>A0ABR2NKK7</accession>
<dbReference type="Pfam" id="PF17766">
    <property type="entry name" value="fn3_6"/>
    <property type="match status" value="3"/>
</dbReference>
<dbReference type="EMBL" id="JBBPBN010000127">
    <property type="protein sequence ID" value="KAK8976699.1"/>
    <property type="molecule type" value="Genomic_DNA"/>
</dbReference>
<evidence type="ECO:0000256" key="2">
    <source>
        <dbReference type="ARBA" id="ARBA00022729"/>
    </source>
</evidence>
<evidence type="ECO:0000313" key="6">
    <source>
        <dbReference type="EMBL" id="KAK8976699.1"/>
    </source>
</evidence>
<dbReference type="InterPro" id="IPR041469">
    <property type="entry name" value="Subtilisin-like_FN3"/>
</dbReference>
<comment type="similarity">
    <text evidence="1">Belongs to the peptidase S8 family.</text>
</comment>